<dbReference type="EMBL" id="QTTT01000001">
    <property type="protein sequence ID" value="REF00567.1"/>
    <property type="molecule type" value="Genomic_DNA"/>
</dbReference>
<reference evidence="2 3" key="1">
    <citation type="submission" date="2018-08" db="EMBL/GenBank/DDBJ databases">
        <title>Sequencing the genomes of 1000 actinobacteria strains.</title>
        <authorList>
            <person name="Klenk H.-P."/>
        </authorList>
    </citation>
    <scope>NUCLEOTIDE SEQUENCE [LARGE SCALE GENOMIC DNA]</scope>
    <source>
        <strain evidence="2 3">DSM 43927</strain>
    </source>
</reference>
<organism evidence="2 3">
    <name type="scientific">Thermomonospora umbrina</name>
    <dbReference type="NCBI Taxonomy" id="111806"/>
    <lineage>
        <taxon>Bacteria</taxon>
        <taxon>Bacillati</taxon>
        <taxon>Actinomycetota</taxon>
        <taxon>Actinomycetes</taxon>
        <taxon>Streptosporangiales</taxon>
        <taxon>Thermomonosporaceae</taxon>
        <taxon>Thermomonospora</taxon>
    </lineage>
</organism>
<gene>
    <name evidence="2" type="ORF">DFJ69_6117</name>
</gene>
<evidence type="ECO:0000313" key="3">
    <source>
        <dbReference type="Proteomes" id="UP000256661"/>
    </source>
</evidence>
<dbReference type="Pfam" id="PF14040">
    <property type="entry name" value="DNase_NucA_NucB"/>
    <property type="match status" value="1"/>
</dbReference>
<sequence>MVIGGIDHQEAASDVRRRRTIEQIDSSRRQNVVTVDSSTIGSRNVAPAAPTPLQACEKQKVKNVKKGQVNSRFNYCNHWPLQFVYYNSRGGKIGSISAKAVLVGFGYMGSRRVDLRLQIKDIVKRGNTSYAPDPDLYFQVYCFPTLGQIGGCDDRTNSHLTVRRKMSQWRKTPIADFSLASKPNVGVGVAKVNVAGWQFIGGSNRVNQHTRIINQSVRFDSAQYNTRAKRGGVFWEVMPHLLYRTDDKNVNETASHIWVACNQPWNTHPKIKQSKVIPGCSANFPLHRLVNKTRQKSNRGKARRVCQNVWPNYSARGLDCDEFPFASTYEGAAQCLHEKTKPCNMFSAKAIDKNDNQEAGRRLGRWYDLDRILDWRWKSSRGVEIREVFVIWIRPKR</sequence>
<keyword evidence="3" id="KW-1185">Reference proteome</keyword>
<name>A0A3D9SX90_9ACTN</name>
<comment type="caution">
    <text evidence="2">The sequence shown here is derived from an EMBL/GenBank/DDBJ whole genome shotgun (WGS) entry which is preliminary data.</text>
</comment>
<protein>
    <submittedName>
        <fullName evidence="2">Deoxyribonuclease NucA/NucB</fullName>
    </submittedName>
</protein>
<dbReference type="AlphaFoldDB" id="A0A3D9SX90"/>
<evidence type="ECO:0000259" key="1">
    <source>
        <dbReference type="Pfam" id="PF14040"/>
    </source>
</evidence>
<feature type="domain" description="Deoxyribonuclease NucA/NucB" evidence="1">
    <location>
        <begin position="291"/>
        <end position="367"/>
    </location>
</feature>
<evidence type="ECO:0000313" key="2">
    <source>
        <dbReference type="EMBL" id="REF00567.1"/>
    </source>
</evidence>
<dbReference type="InterPro" id="IPR029476">
    <property type="entry name" value="DNase_NucA_NucB"/>
</dbReference>
<accession>A0A3D9SX90</accession>
<proteinExistence type="predicted"/>
<dbReference type="Proteomes" id="UP000256661">
    <property type="component" value="Unassembled WGS sequence"/>
</dbReference>